<dbReference type="Pfam" id="PF02897">
    <property type="entry name" value="Peptidase_S9_N"/>
    <property type="match status" value="1"/>
</dbReference>
<dbReference type="AlphaFoldDB" id="A0A8J2NYI0"/>
<proteinExistence type="predicted"/>
<dbReference type="OrthoDB" id="248387at2759"/>
<gene>
    <name evidence="2" type="ORF">AFUS01_LOCUS8599</name>
</gene>
<sequence>PYPEVRRDTTVVDDYFGTKIPDPYRWLEDIDSVETQKFV</sequence>
<comment type="caution">
    <text evidence="2">The sequence shown here is derived from an EMBL/GenBank/DDBJ whole genome shotgun (WGS) entry which is preliminary data.</text>
</comment>
<dbReference type="InterPro" id="IPR023302">
    <property type="entry name" value="Pept_S9A_N"/>
</dbReference>
<dbReference type="Proteomes" id="UP000708208">
    <property type="component" value="Unassembled WGS sequence"/>
</dbReference>
<evidence type="ECO:0000313" key="3">
    <source>
        <dbReference type="Proteomes" id="UP000708208"/>
    </source>
</evidence>
<protein>
    <recommendedName>
        <fullName evidence="1">Peptidase S9A N-terminal domain-containing protein</fullName>
    </recommendedName>
</protein>
<dbReference type="InterPro" id="IPR051167">
    <property type="entry name" value="Prolyl_oligopep/macrocyclase"/>
</dbReference>
<organism evidence="2 3">
    <name type="scientific">Allacma fusca</name>
    <dbReference type="NCBI Taxonomy" id="39272"/>
    <lineage>
        <taxon>Eukaryota</taxon>
        <taxon>Metazoa</taxon>
        <taxon>Ecdysozoa</taxon>
        <taxon>Arthropoda</taxon>
        <taxon>Hexapoda</taxon>
        <taxon>Collembola</taxon>
        <taxon>Symphypleona</taxon>
        <taxon>Sminthuridae</taxon>
        <taxon>Allacma</taxon>
    </lineage>
</organism>
<dbReference type="PANTHER" id="PTHR42881">
    <property type="entry name" value="PROLYL ENDOPEPTIDASE"/>
    <property type="match status" value="1"/>
</dbReference>
<evidence type="ECO:0000313" key="2">
    <source>
        <dbReference type="EMBL" id="CAG7719265.1"/>
    </source>
</evidence>
<dbReference type="GO" id="GO:0004252">
    <property type="term" value="F:serine-type endopeptidase activity"/>
    <property type="evidence" value="ECO:0007669"/>
    <property type="project" value="InterPro"/>
</dbReference>
<evidence type="ECO:0000259" key="1">
    <source>
        <dbReference type="Pfam" id="PF02897"/>
    </source>
</evidence>
<dbReference type="EMBL" id="CAJVCH010060065">
    <property type="protein sequence ID" value="CAG7719265.1"/>
    <property type="molecule type" value="Genomic_DNA"/>
</dbReference>
<dbReference type="GO" id="GO:0005829">
    <property type="term" value="C:cytosol"/>
    <property type="evidence" value="ECO:0007669"/>
    <property type="project" value="TreeGrafter"/>
</dbReference>
<feature type="domain" description="Peptidase S9A N-terminal" evidence="1">
    <location>
        <begin position="3"/>
        <end position="39"/>
    </location>
</feature>
<name>A0A8J2NYI0_9HEXA</name>
<accession>A0A8J2NYI0</accession>
<dbReference type="GO" id="GO:0070012">
    <property type="term" value="F:oligopeptidase activity"/>
    <property type="evidence" value="ECO:0007669"/>
    <property type="project" value="TreeGrafter"/>
</dbReference>
<reference evidence="2" key="1">
    <citation type="submission" date="2021-06" db="EMBL/GenBank/DDBJ databases">
        <authorList>
            <person name="Hodson N. C."/>
            <person name="Mongue J. A."/>
            <person name="Jaron S. K."/>
        </authorList>
    </citation>
    <scope>NUCLEOTIDE SEQUENCE</scope>
</reference>
<feature type="non-terminal residue" evidence="2">
    <location>
        <position position="1"/>
    </location>
</feature>
<keyword evidence="3" id="KW-1185">Reference proteome</keyword>
<feature type="non-terminal residue" evidence="2">
    <location>
        <position position="39"/>
    </location>
</feature>
<dbReference type="PANTHER" id="PTHR42881:SF2">
    <property type="entry name" value="PROLYL ENDOPEPTIDASE"/>
    <property type="match status" value="1"/>
</dbReference>